<evidence type="ECO:0000256" key="1">
    <source>
        <dbReference type="SAM" id="MobiDB-lite"/>
    </source>
</evidence>
<dbReference type="GeneID" id="106117795"/>
<proteinExistence type="predicted"/>
<feature type="compositionally biased region" description="Acidic residues" evidence="1">
    <location>
        <begin position="72"/>
        <end position="84"/>
    </location>
</feature>
<organism evidence="2">
    <name type="scientific">Papilio xuthus</name>
    <name type="common">Asian swallowtail butterfly</name>
    <dbReference type="NCBI Taxonomy" id="66420"/>
    <lineage>
        <taxon>Eukaryota</taxon>
        <taxon>Metazoa</taxon>
        <taxon>Ecdysozoa</taxon>
        <taxon>Arthropoda</taxon>
        <taxon>Hexapoda</taxon>
        <taxon>Insecta</taxon>
        <taxon>Pterygota</taxon>
        <taxon>Neoptera</taxon>
        <taxon>Endopterygota</taxon>
        <taxon>Lepidoptera</taxon>
        <taxon>Glossata</taxon>
        <taxon>Ditrysia</taxon>
        <taxon>Papilionoidea</taxon>
        <taxon>Papilionidae</taxon>
        <taxon>Papilioninae</taxon>
        <taxon>Papilio</taxon>
    </lineage>
</organism>
<feature type="region of interest" description="Disordered" evidence="1">
    <location>
        <begin position="184"/>
        <end position="212"/>
    </location>
</feature>
<feature type="region of interest" description="Disordered" evidence="1">
    <location>
        <begin position="59"/>
        <end position="90"/>
    </location>
</feature>
<reference evidence="2" key="1">
    <citation type="submission" date="2025-08" db="UniProtKB">
        <authorList>
            <consortium name="RefSeq"/>
        </authorList>
    </citation>
    <scope>IDENTIFICATION</scope>
</reference>
<protein>
    <submittedName>
        <fullName evidence="2">Uncharacterized protein LOC106117795 isoform X1</fullName>
    </submittedName>
</protein>
<dbReference type="Proteomes" id="UP000694872">
    <property type="component" value="Unplaced"/>
</dbReference>
<name>A0AAJ6Z961_PAPXU</name>
<dbReference type="AlphaFoldDB" id="A0AAJ6Z961"/>
<feature type="compositionally biased region" description="Acidic residues" evidence="1">
    <location>
        <begin position="195"/>
        <end position="208"/>
    </location>
</feature>
<sequence>MYCVTVATMERKNCFSVLLAMSILANAFCAPTPAFRLRRAEDDIEDSNDLQSISISTSSITSTEKTLPTPDPFDEDDDDDDFDDLTPAPSTGGSSVFSVLKLVTGLFPGSSSANIVESMINMIVKQMMVKANRRQFVKDNEIENEKITKLKTPFQKQENEITSAEGEVKDSKENVNVEDNVRNISKENSETNLDSVEEDNDSGYDSDEPLGGGDGGGGGILGLLAGLSGGEDGQSDLGSLLATVSGIVANLSGDGIDLNSLIASGIGLFAGLLSEGEENPGAVIASYLLTSLDTITGGGAQNNGAFFGNFLSKLVKGTSAAGDPDSSSEDGSKPMADSGGFVASFVISLLGDMSKSSSGGSSHR</sequence>
<dbReference type="KEGG" id="pxu:106117795"/>
<dbReference type="RefSeq" id="XP_013167690.1">
    <property type="nucleotide sequence ID" value="XM_013312236.1"/>
</dbReference>
<feature type="compositionally biased region" description="Basic and acidic residues" evidence="1">
    <location>
        <begin position="166"/>
        <end position="176"/>
    </location>
</feature>
<gene>
    <name evidence="2" type="primary">LOC106117795</name>
</gene>
<feature type="region of interest" description="Disordered" evidence="1">
    <location>
        <begin position="157"/>
        <end position="176"/>
    </location>
</feature>
<evidence type="ECO:0000313" key="2">
    <source>
        <dbReference type="RefSeq" id="XP_013167690.1"/>
    </source>
</evidence>
<accession>A0AAJ6Z961</accession>